<dbReference type="Pfam" id="PF03466">
    <property type="entry name" value="LysR_substrate"/>
    <property type="match status" value="1"/>
</dbReference>
<sequence length="299" mass="33884">MNKLDMMKIFVRVAETESFTKAAESLNMPKASISTYVQRLETLLGTQLLHRTTRKVTVTQDGMTFYERCKDLLSDMDDVETMFQSGEVSVSGRIRIDMPTSLAKNVVVPKLPEFFKLHPDIEIELSSTDRKVDLIREGFDCVVRVGTLTDSGLVAKRLGNYSMINCVSPAYIKKYGIPKKLEDLNKHLLVHYVSNFGSRPDGFEYFNGEKYTSLKMKGVITVNSIDAYTSACLAGLGIIQVPLVGAAMYLKDKSLVEVLPKLKAEPMPISLIYPQRRNMARRVRVFMEWLEEILKSYIK</sequence>
<dbReference type="PROSITE" id="PS50931">
    <property type="entry name" value="HTH_LYSR"/>
    <property type="match status" value="1"/>
</dbReference>
<dbReference type="InterPro" id="IPR036390">
    <property type="entry name" value="WH_DNA-bd_sf"/>
</dbReference>
<dbReference type="PRINTS" id="PR00039">
    <property type="entry name" value="HTHLYSR"/>
</dbReference>
<dbReference type="EMBL" id="CP139487">
    <property type="protein sequence ID" value="WPU66766.1"/>
    <property type="molecule type" value="Genomic_DNA"/>
</dbReference>
<keyword evidence="7" id="KW-1185">Reference proteome</keyword>
<dbReference type="GO" id="GO:0043565">
    <property type="term" value="F:sequence-specific DNA binding"/>
    <property type="evidence" value="ECO:0007669"/>
    <property type="project" value="TreeGrafter"/>
</dbReference>
<dbReference type="FunFam" id="1.10.10.10:FF:000001">
    <property type="entry name" value="LysR family transcriptional regulator"/>
    <property type="match status" value="1"/>
</dbReference>
<dbReference type="GO" id="GO:0003700">
    <property type="term" value="F:DNA-binding transcription factor activity"/>
    <property type="evidence" value="ECO:0007669"/>
    <property type="project" value="InterPro"/>
</dbReference>
<dbReference type="FunFam" id="3.40.190.290:FF:000001">
    <property type="entry name" value="Transcriptional regulator, LysR family"/>
    <property type="match status" value="1"/>
</dbReference>
<dbReference type="Gene3D" id="3.40.190.290">
    <property type="match status" value="1"/>
</dbReference>
<keyword evidence="4" id="KW-0804">Transcription</keyword>
<dbReference type="KEGG" id="psti:SOO65_08400"/>
<accession>A0AAX4HUV8</accession>
<organism evidence="6 7">
    <name type="scientific">Peredibacter starrii</name>
    <dbReference type="NCBI Taxonomy" id="28202"/>
    <lineage>
        <taxon>Bacteria</taxon>
        <taxon>Pseudomonadati</taxon>
        <taxon>Bdellovibrionota</taxon>
        <taxon>Bacteriovoracia</taxon>
        <taxon>Bacteriovoracales</taxon>
        <taxon>Bacteriovoracaceae</taxon>
        <taxon>Peredibacter</taxon>
    </lineage>
</organism>
<keyword evidence="3" id="KW-0238">DNA-binding</keyword>
<evidence type="ECO:0000256" key="3">
    <source>
        <dbReference type="ARBA" id="ARBA00023125"/>
    </source>
</evidence>
<dbReference type="RefSeq" id="WP_321399301.1">
    <property type="nucleotide sequence ID" value="NZ_CP139487.1"/>
</dbReference>
<protein>
    <submittedName>
        <fullName evidence="6">LysR family transcriptional regulator</fullName>
    </submittedName>
</protein>
<dbReference type="AlphaFoldDB" id="A0AAX4HUV8"/>
<evidence type="ECO:0000313" key="7">
    <source>
        <dbReference type="Proteomes" id="UP001324634"/>
    </source>
</evidence>
<evidence type="ECO:0000259" key="5">
    <source>
        <dbReference type="PROSITE" id="PS50931"/>
    </source>
</evidence>
<reference evidence="6 7" key="1">
    <citation type="submission" date="2023-11" db="EMBL/GenBank/DDBJ databases">
        <title>Peredibacter starrii A3.12.</title>
        <authorList>
            <person name="Mitchell R.J."/>
        </authorList>
    </citation>
    <scope>NUCLEOTIDE SEQUENCE [LARGE SCALE GENOMIC DNA]</scope>
    <source>
        <strain evidence="6 7">A3.12</strain>
    </source>
</reference>
<gene>
    <name evidence="6" type="ORF">SOO65_08400</name>
</gene>
<dbReference type="SUPFAM" id="SSF53850">
    <property type="entry name" value="Periplasmic binding protein-like II"/>
    <property type="match status" value="1"/>
</dbReference>
<dbReference type="InterPro" id="IPR000847">
    <property type="entry name" value="LysR_HTH_N"/>
</dbReference>
<dbReference type="CDD" id="cd08472">
    <property type="entry name" value="PBP2_CrgA_like_3"/>
    <property type="match status" value="1"/>
</dbReference>
<comment type="similarity">
    <text evidence="1">Belongs to the LysR transcriptional regulatory family.</text>
</comment>
<dbReference type="GO" id="GO:0006351">
    <property type="term" value="P:DNA-templated transcription"/>
    <property type="evidence" value="ECO:0007669"/>
    <property type="project" value="TreeGrafter"/>
</dbReference>
<keyword evidence="2" id="KW-0805">Transcription regulation</keyword>
<dbReference type="Gene3D" id="1.10.10.10">
    <property type="entry name" value="Winged helix-like DNA-binding domain superfamily/Winged helix DNA-binding domain"/>
    <property type="match status" value="1"/>
</dbReference>
<proteinExistence type="inferred from homology"/>
<dbReference type="PANTHER" id="PTHR30537:SF72">
    <property type="entry name" value="LYSR FAMILY TRANSCRIPTIONAL REGULATOR"/>
    <property type="match status" value="1"/>
</dbReference>
<dbReference type="InterPro" id="IPR005119">
    <property type="entry name" value="LysR_subst-bd"/>
</dbReference>
<evidence type="ECO:0000313" key="6">
    <source>
        <dbReference type="EMBL" id="WPU66766.1"/>
    </source>
</evidence>
<dbReference type="Pfam" id="PF00126">
    <property type="entry name" value="HTH_1"/>
    <property type="match status" value="1"/>
</dbReference>
<name>A0AAX4HUV8_9BACT</name>
<evidence type="ECO:0000256" key="4">
    <source>
        <dbReference type="ARBA" id="ARBA00023163"/>
    </source>
</evidence>
<evidence type="ECO:0000256" key="1">
    <source>
        <dbReference type="ARBA" id="ARBA00009437"/>
    </source>
</evidence>
<evidence type="ECO:0000256" key="2">
    <source>
        <dbReference type="ARBA" id="ARBA00023015"/>
    </source>
</evidence>
<dbReference type="SUPFAM" id="SSF46785">
    <property type="entry name" value="Winged helix' DNA-binding domain"/>
    <property type="match status" value="1"/>
</dbReference>
<dbReference type="Proteomes" id="UP001324634">
    <property type="component" value="Chromosome"/>
</dbReference>
<dbReference type="InterPro" id="IPR036388">
    <property type="entry name" value="WH-like_DNA-bd_sf"/>
</dbReference>
<dbReference type="InterPro" id="IPR058163">
    <property type="entry name" value="LysR-type_TF_proteobact-type"/>
</dbReference>
<feature type="domain" description="HTH lysR-type" evidence="5">
    <location>
        <begin position="1"/>
        <end position="59"/>
    </location>
</feature>
<dbReference type="PANTHER" id="PTHR30537">
    <property type="entry name" value="HTH-TYPE TRANSCRIPTIONAL REGULATOR"/>
    <property type="match status" value="1"/>
</dbReference>